<name>A0A4Q7LYM4_9MICO</name>
<protein>
    <submittedName>
        <fullName evidence="3">Multidrug efflux pump subunit AcrA (Membrane-fusion protein)</fullName>
    </submittedName>
</protein>
<dbReference type="GO" id="GO:1990281">
    <property type="term" value="C:efflux pump complex"/>
    <property type="evidence" value="ECO:0007669"/>
    <property type="project" value="TreeGrafter"/>
</dbReference>
<gene>
    <name evidence="3" type="ORF">EV386_0630</name>
</gene>
<dbReference type="OrthoDB" id="3268648at2"/>
<dbReference type="InterPro" id="IPR036366">
    <property type="entry name" value="PGBDSf"/>
</dbReference>
<feature type="signal peptide" evidence="1">
    <location>
        <begin position="1"/>
        <end position="39"/>
    </location>
</feature>
<evidence type="ECO:0000256" key="1">
    <source>
        <dbReference type="SAM" id="SignalP"/>
    </source>
</evidence>
<evidence type="ECO:0000313" key="4">
    <source>
        <dbReference type="Proteomes" id="UP000293852"/>
    </source>
</evidence>
<dbReference type="Gene3D" id="2.40.420.20">
    <property type="match status" value="1"/>
</dbReference>
<organism evidence="3 4">
    <name type="scientific">Xylanimonas ulmi</name>
    <dbReference type="NCBI Taxonomy" id="228973"/>
    <lineage>
        <taxon>Bacteria</taxon>
        <taxon>Bacillati</taxon>
        <taxon>Actinomycetota</taxon>
        <taxon>Actinomycetes</taxon>
        <taxon>Micrococcales</taxon>
        <taxon>Promicromonosporaceae</taxon>
        <taxon>Xylanimonas</taxon>
    </lineage>
</organism>
<evidence type="ECO:0000313" key="3">
    <source>
        <dbReference type="EMBL" id="RZS60375.1"/>
    </source>
</evidence>
<dbReference type="GO" id="GO:0015562">
    <property type="term" value="F:efflux transmembrane transporter activity"/>
    <property type="evidence" value="ECO:0007669"/>
    <property type="project" value="TreeGrafter"/>
</dbReference>
<dbReference type="Pfam" id="PF01471">
    <property type="entry name" value="PG_binding_1"/>
    <property type="match status" value="1"/>
</dbReference>
<feature type="domain" description="Peptidoglycan binding-like" evidence="2">
    <location>
        <begin position="132"/>
        <end position="178"/>
    </location>
</feature>
<evidence type="ECO:0000259" key="2">
    <source>
        <dbReference type="Pfam" id="PF01471"/>
    </source>
</evidence>
<accession>A0A4Q7LYM4</accession>
<dbReference type="InterPro" id="IPR002477">
    <property type="entry name" value="Peptidoglycan-bd-like"/>
</dbReference>
<reference evidence="3 4" key="1">
    <citation type="submission" date="2019-02" db="EMBL/GenBank/DDBJ databases">
        <title>Sequencing the genomes of 1000 actinobacteria strains.</title>
        <authorList>
            <person name="Klenk H.-P."/>
        </authorList>
    </citation>
    <scope>NUCLEOTIDE SEQUENCE [LARGE SCALE GENOMIC DNA]</scope>
    <source>
        <strain evidence="3 4">DSM 16932</strain>
    </source>
</reference>
<dbReference type="AlphaFoldDB" id="A0A4Q7LYM4"/>
<dbReference type="RefSeq" id="WP_130412240.1">
    <property type="nucleotide sequence ID" value="NZ_SGWX01000001.1"/>
</dbReference>
<dbReference type="InterPro" id="IPR036365">
    <property type="entry name" value="PGBD-like_sf"/>
</dbReference>
<proteinExistence type="predicted"/>
<dbReference type="Proteomes" id="UP000293852">
    <property type="component" value="Unassembled WGS sequence"/>
</dbReference>
<dbReference type="SUPFAM" id="SSF47090">
    <property type="entry name" value="PGBD-like"/>
    <property type="match status" value="1"/>
</dbReference>
<comment type="caution">
    <text evidence="3">The sequence shown here is derived from an EMBL/GenBank/DDBJ whole genome shotgun (WGS) entry which is preliminary data.</text>
</comment>
<sequence>MHPHTHPRRPDRSHRRRRRVRAGLTLTLAVGLLAGCAGAPGGTPVDPGPSAQPVTAPAVHTTLVDELRLAGQLTFGEATPLPPVEGMLTALPVAGAVVSVGEQVFEADGEPVVLLAGERPFWRDLSVDSIPGADVRQLEENLAALGFLPRPPGERFDWRTRQAVRDWQRALGLARTGEFAAASAVVAATASVRVDQVTARLGDTGVSPATVGATTLHATANLTQAQARELAPGAPVTVTLRDGAHVEATLTTVDPGGLPTDDGGLTPPQVTIGFDDPEAAALLAAVGPSPVRITTRDAGAGEAATLVVPATALLATPGGGYAVEVWDGAAITTVPVEIGLAADARVQILGGDLAEGDLVVLAR</sequence>
<keyword evidence="1" id="KW-0732">Signal</keyword>
<dbReference type="EMBL" id="SGWX01000001">
    <property type="protein sequence ID" value="RZS60375.1"/>
    <property type="molecule type" value="Genomic_DNA"/>
</dbReference>
<dbReference type="PANTHER" id="PTHR30469">
    <property type="entry name" value="MULTIDRUG RESISTANCE PROTEIN MDTA"/>
    <property type="match status" value="1"/>
</dbReference>
<dbReference type="Gene3D" id="1.10.101.10">
    <property type="entry name" value="PGBD-like superfamily/PGBD"/>
    <property type="match status" value="1"/>
</dbReference>
<keyword evidence="4" id="KW-1185">Reference proteome</keyword>
<feature type="chain" id="PRO_5020940597" evidence="1">
    <location>
        <begin position="40"/>
        <end position="363"/>
    </location>
</feature>